<feature type="region of interest" description="Disordered" evidence="1">
    <location>
        <begin position="212"/>
        <end position="234"/>
    </location>
</feature>
<dbReference type="CDD" id="cd10910">
    <property type="entry name" value="PIN_limkain_b1_N_like"/>
    <property type="match status" value="1"/>
</dbReference>
<feature type="region of interest" description="Disordered" evidence="1">
    <location>
        <begin position="166"/>
        <end position="199"/>
    </location>
</feature>
<evidence type="ECO:0000313" key="4">
    <source>
        <dbReference type="Proteomes" id="UP001150266"/>
    </source>
</evidence>
<dbReference type="PANTHER" id="PTHR14379:SF3">
    <property type="entry name" value="MEIOSIS REGULATOR AND MRNA STABILITY FACTOR 1"/>
    <property type="match status" value="1"/>
</dbReference>
<comment type="caution">
    <text evidence="3">The sequence shown here is derived from an EMBL/GenBank/DDBJ whole genome shotgun (WGS) entry which is preliminary data.</text>
</comment>
<sequence length="464" mass="50437">MKSQEPHIAIFWDYENCSVPSNSSGYDIVRQIRNLAHEFGSIRLLKAYTQLSDQAIHSPRSVILRSELQSSGVSITDCPHNNYKNVADQMIIVDMLAFAMDNPSGPDLTTIMLISGDRDFAYALSTLQLRRYNVVVVAPTTAHPSLRAQASRFFEWNTDILASAGKEVSTHSPSGNRSRSNNDIAIGSPGSRTTSLAASGGSTFLSGLRASYHSKENSKSEGPTPKSGTPSRNLNFQVHQSSLPGIINTDYAAADIPRQTDKCYAVPTSSNTQVKPLLEDSHTSPKDMNLVKSNNALVVAGAQSEEHVHGGRVMLSSLPNLPIPVGASSKTVTQIKPPKSKHDLPTDTISSTTLLVSSSSTPSISPRPVAQLFPGPKSIPQCFLPLVHHLERLRRKGILAPSRSDVSSFLVKADKQMYQRAGCTKFKDYASKAEKMGLIQLGGKEEEAWIGLHPDLHGRIELNF</sequence>
<reference evidence="3" key="1">
    <citation type="submission" date="2022-08" db="EMBL/GenBank/DDBJ databases">
        <title>A Global Phylogenomic Analysis of the Shiitake Genus Lentinula.</title>
        <authorList>
            <consortium name="DOE Joint Genome Institute"/>
            <person name="Sierra-Patev S."/>
            <person name="Min B."/>
            <person name="Naranjo-Ortiz M."/>
            <person name="Looney B."/>
            <person name="Konkel Z."/>
            <person name="Slot J.C."/>
            <person name="Sakamoto Y."/>
            <person name="Steenwyk J.L."/>
            <person name="Rokas A."/>
            <person name="Carro J."/>
            <person name="Camarero S."/>
            <person name="Ferreira P."/>
            <person name="Molpeceres G."/>
            <person name="Ruiz-Duenas F.J."/>
            <person name="Serrano A."/>
            <person name="Henrissat B."/>
            <person name="Drula E."/>
            <person name="Hughes K.W."/>
            <person name="Mata J.L."/>
            <person name="Ishikawa N.K."/>
            <person name="Vargas-Isla R."/>
            <person name="Ushijima S."/>
            <person name="Smith C.A."/>
            <person name="Ahrendt S."/>
            <person name="Andreopoulos W."/>
            <person name="He G."/>
            <person name="Labutti K."/>
            <person name="Lipzen A."/>
            <person name="Ng V."/>
            <person name="Riley R."/>
            <person name="Sandor L."/>
            <person name="Barry K."/>
            <person name="Martinez A.T."/>
            <person name="Xiao Y."/>
            <person name="Gibbons J.G."/>
            <person name="Terashima K."/>
            <person name="Grigoriev I.V."/>
            <person name="Hibbett D.S."/>
        </authorList>
    </citation>
    <scope>NUCLEOTIDE SEQUENCE</scope>
    <source>
        <strain evidence="3">JLM2183</strain>
    </source>
</reference>
<proteinExistence type="predicted"/>
<dbReference type="Pfam" id="PF01936">
    <property type="entry name" value="NYN"/>
    <property type="match status" value="1"/>
</dbReference>
<dbReference type="InterPro" id="IPR024768">
    <property type="entry name" value="Marf1"/>
</dbReference>
<feature type="compositionally biased region" description="Polar residues" evidence="1">
    <location>
        <begin position="190"/>
        <end position="199"/>
    </location>
</feature>
<organism evidence="3 4">
    <name type="scientific">Lentinula aciculospora</name>
    <dbReference type="NCBI Taxonomy" id="153920"/>
    <lineage>
        <taxon>Eukaryota</taxon>
        <taxon>Fungi</taxon>
        <taxon>Dikarya</taxon>
        <taxon>Basidiomycota</taxon>
        <taxon>Agaricomycotina</taxon>
        <taxon>Agaricomycetes</taxon>
        <taxon>Agaricomycetidae</taxon>
        <taxon>Agaricales</taxon>
        <taxon>Marasmiineae</taxon>
        <taxon>Omphalotaceae</taxon>
        <taxon>Lentinula</taxon>
    </lineage>
</organism>
<name>A0A9W9AU90_9AGAR</name>
<dbReference type="GO" id="GO:1905762">
    <property type="term" value="F:CCR4-NOT complex binding"/>
    <property type="evidence" value="ECO:0007669"/>
    <property type="project" value="TreeGrafter"/>
</dbReference>
<feature type="compositionally biased region" description="Polar residues" evidence="1">
    <location>
        <begin position="170"/>
        <end position="183"/>
    </location>
</feature>
<accession>A0A9W9AU90</accession>
<feature type="domain" description="NYN" evidence="2">
    <location>
        <begin position="8"/>
        <end position="155"/>
    </location>
</feature>
<evidence type="ECO:0000313" key="3">
    <source>
        <dbReference type="EMBL" id="KAJ4490697.1"/>
    </source>
</evidence>
<gene>
    <name evidence="3" type="ORF">J3R30DRAFT_3277282</name>
</gene>
<dbReference type="PANTHER" id="PTHR14379">
    <property type="entry name" value="LIMKAIN B LKAP"/>
    <property type="match status" value="1"/>
</dbReference>
<dbReference type="AlphaFoldDB" id="A0A9W9AU90"/>
<dbReference type="EMBL" id="JAOTPV010000001">
    <property type="protein sequence ID" value="KAJ4490697.1"/>
    <property type="molecule type" value="Genomic_DNA"/>
</dbReference>
<dbReference type="GO" id="GO:0010468">
    <property type="term" value="P:regulation of gene expression"/>
    <property type="evidence" value="ECO:0007669"/>
    <property type="project" value="InterPro"/>
</dbReference>
<dbReference type="GO" id="GO:0004540">
    <property type="term" value="F:RNA nuclease activity"/>
    <property type="evidence" value="ECO:0007669"/>
    <property type="project" value="InterPro"/>
</dbReference>
<keyword evidence="4" id="KW-1185">Reference proteome</keyword>
<dbReference type="Gene3D" id="3.40.50.1010">
    <property type="entry name" value="5'-nuclease"/>
    <property type="match status" value="1"/>
</dbReference>
<evidence type="ECO:0000256" key="1">
    <source>
        <dbReference type="SAM" id="MobiDB-lite"/>
    </source>
</evidence>
<dbReference type="InterPro" id="IPR021139">
    <property type="entry name" value="NYN"/>
</dbReference>
<dbReference type="OrthoDB" id="549353at2759"/>
<protein>
    <submittedName>
        <fullName evidence="3">NYN domain-containing protein</fullName>
    </submittedName>
</protein>
<dbReference type="Proteomes" id="UP001150266">
    <property type="component" value="Unassembled WGS sequence"/>
</dbReference>
<dbReference type="GO" id="GO:0005777">
    <property type="term" value="C:peroxisome"/>
    <property type="evidence" value="ECO:0007669"/>
    <property type="project" value="InterPro"/>
</dbReference>
<evidence type="ECO:0000259" key="2">
    <source>
        <dbReference type="Pfam" id="PF01936"/>
    </source>
</evidence>